<dbReference type="InterPro" id="IPR038066">
    <property type="entry name" value="Spc24_Fungi_globular_sf"/>
</dbReference>
<evidence type="ECO:0000256" key="1">
    <source>
        <dbReference type="ARBA" id="ARBA00007804"/>
    </source>
</evidence>
<keyword evidence="3 10" id="KW-0132">Cell division</keyword>
<dbReference type="PANTHER" id="PTHR22142:SF2">
    <property type="entry name" value="KINETOCHORE PROTEIN SPC24"/>
    <property type="match status" value="1"/>
</dbReference>
<feature type="coiled-coil region" evidence="11">
    <location>
        <begin position="104"/>
        <end position="138"/>
    </location>
</feature>
<evidence type="ECO:0000256" key="6">
    <source>
        <dbReference type="ARBA" id="ARBA00023054"/>
    </source>
</evidence>
<dbReference type="EMBL" id="QEAQ01000064">
    <property type="protein sequence ID" value="TPX56830.1"/>
    <property type="molecule type" value="Genomic_DNA"/>
</dbReference>
<name>A0A507E183_9FUNG</name>
<dbReference type="Pfam" id="PF08286">
    <property type="entry name" value="Spc24"/>
    <property type="match status" value="1"/>
</dbReference>
<dbReference type="GO" id="GO:0007059">
    <property type="term" value="P:chromosome segregation"/>
    <property type="evidence" value="ECO:0007669"/>
    <property type="project" value="TreeGrafter"/>
</dbReference>
<evidence type="ECO:0000256" key="3">
    <source>
        <dbReference type="ARBA" id="ARBA00022618"/>
    </source>
</evidence>
<evidence type="ECO:0000256" key="7">
    <source>
        <dbReference type="ARBA" id="ARBA00023242"/>
    </source>
</evidence>
<comment type="function">
    <text evidence="10">Acts as a component of the essential kinetochore-associated NDC80 complex, which is required for chromosome segregation and spindle checkpoint activity.</text>
</comment>
<keyword evidence="7 10" id="KW-0539">Nucleus</keyword>
<evidence type="ECO:0000256" key="4">
    <source>
        <dbReference type="ARBA" id="ARBA00022776"/>
    </source>
</evidence>
<evidence type="ECO:0000256" key="11">
    <source>
        <dbReference type="SAM" id="Coils"/>
    </source>
</evidence>
<evidence type="ECO:0000256" key="10">
    <source>
        <dbReference type="RuleBase" id="RU368011"/>
    </source>
</evidence>
<comment type="subunit">
    <text evidence="10">Component of the NDC80 complex.</text>
</comment>
<reference evidence="12 13" key="1">
    <citation type="journal article" date="2019" name="Sci. Rep.">
        <title>Comparative genomics of chytrid fungi reveal insights into the obligate biotrophic and pathogenic lifestyle of Synchytrium endobioticum.</title>
        <authorList>
            <person name="van de Vossenberg B.T.L.H."/>
            <person name="Warris S."/>
            <person name="Nguyen H.D.T."/>
            <person name="van Gent-Pelzer M.P.E."/>
            <person name="Joly D.L."/>
            <person name="van de Geest H.C."/>
            <person name="Bonants P.J.M."/>
            <person name="Smith D.S."/>
            <person name="Levesque C.A."/>
            <person name="van der Lee T.A.J."/>
        </authorList>
    </citation>
    <scope>NUCLEOTIDE SEQUENCE [LARGE SCALE GENOMIC DNA]</scope>
    <source>
        <strain evidence="12 13">CBS 809.83</strain>
    </source>
</reference>
<keyword evidence="2 10" id="KW-0158">Chromosome</keyword>
<accession>A0A507E183</accession>
<dbReference type="PANTHER" id="PTHR22142">
    <property type="match status" value="1"/>
</dbReference>
<proteinExistence type="inferred from homology"/>
<keyword evidence="5 10" id="KW-0995">Kinetochore</keyword>
<evidence type="ECO:0000313" key="13">
    <source>
        <dbReference type="Proteomes" id="UP000318582"/>
    </source>
</evidence>
<evidence type="ECO:0000256" key="2">
    <source>
        <dbReference type="ARBA" id="ARBA00022454"/>
    </source>
</evidence>
<comment type="similarity">
    <text evidence="1 10">Belongs to the SPC24 family.</text>
</comment>
<sequence>MLSTTLSMSKDFKDPLEMADHLLEGMNAAQDAALIRSITDLAQRTEDVRAEVVDDARATLKALARQLQVVKEAANNPKRQVDVNQHAERMIALDREKYTVAKEMADVEDSIESLESQLDQLDREMKELEREEEVEAQLPPTKEQLTLSIFHGLGIEMQKDENGNYVRCKVRRYASQDIHIQDFADKYSRYFYANLLWDACI</sequence>
<dbReference type="GO" id="GO:0031262">
    <property type="term" value="C:Ndc80 complex"/>
    <property type="evidence" value="ECO:0007669"/>
    <property type="project" value="TreeGrafter"/>
</dbReference>
<dbReference type="SUPFAM" id="SSF143026">
    <property type="entry name" value="Kinetochore globular domain"/>
    <property type="match status" value="1"/>
</dbReference>
<protein>
    <recommendedName>
        <fullName evidence="10">Kinetochore protein Spc24</fullName>
    </recommendedName>
</protein>
<dbReference type="GO" id="GO:0008017">
    <property type="term" value="F:microtubule binding"/>
    <property type="evidence" value="ECO:0007669"/>
    <property type="project" value="TreeGrafter"/>
</dbReference>
<dbReference type="AlphaFoldDB" id="A0A507E183"/>
<dbReference type="InterPro" id="IPR013252">
    <property type="entry name" value="Ndc80_Spc24"/>
</dbReference>
<keyword evidence="4 10" id="KW-0498">Mitosis</keyword>
<keyword evidence="9 10" id="KW-0137">Centromere</keyword>
<keyword evidence="6 11" id="KW-0175">Coiled coil</keyword>
<dbReference type="GO" id="GO:0005634">
    <property type="term" value="C:nucleus"/>
    <property type="evidence" value="ECO:0007669"/>
    <property type="project" value="UniProtKB-SubCell"/>
</dbReference>
<dbReference type="Gene3D" id="3.30.160.430">
    <property type="match status" value="1"/>
</dbReference>
<evidence type="ECO:0000313" key="12">
    <source>
        <dbReference type="EMBL" id="TPX56830.1"/>
    </source>
</evidence>
<evidence type="ECO:0000256" key="8">
    <source>
        <dbReference type="ARBA" id="ARBA00023306"/>
    </source>
</evidence>
<dbReference type="STRING" id="109895.A0A507E183"/>
<organism evidence="12 13">
    <name type="scientific">Powellomyces hirtus</name>
    <dbReference type="NCBI Taxonomy" id="109895"/>
    <lineage>
        <taxon>Eukaryota</taxon>
        <taxon>Fungi</taxon>
        <taxon>Fungi incertae sedis</taxon>
        <taxon>Chytridiomycota</taxon>
        <taxon>Chytridiomycota incertae sedis</taxon>
        <taxon>Chytridiomycetes</taxon>
        <taxon>Spizellomycetales</taxon>
        <taxon>Powellomycetaceae</taxon>
        <taxon>Powellomyces</taxon>
    </lineage>
</organism>
<evidence type="ECO:0000256" key="5">
    <source>
        <dbReference type="ARBA" id="ARBA00022838"/>
    </source>
</evidence>
<comment type="subcellular location">
    <subcellularLocation>
        <location evidence="10">Nucleus</location>
    </subcellularLocation>
    <subcellularLocation>
        <location evidence="10">Chromosome</location>
        <location evidence="10">Centromere</location>
        <location evidence="10">Kinetochore</location>
    </subcellularLocation>
</comment>
<keyword evidence="8 10" id="KW-0131">Cell cycle</keyword>
<evidence type="ECO:0000256" key="9">
    <source>
        <dbReference type="ARBA" id="ARBA00023328"/>
    </source>
</evidence>
<keyword evidence="13" id="KW-1185">Reference proteome</keyword>
<dbReference type="Proteomes" id="UP000318582">
    <property type="component" value="Unassembled WGS sequence"/>
</dbReference>
<dbReference type="CDD" id="cd11565">
    <property type="entry name" value="RWD_Spc24"/>
    <property type="match status" value="1"/>
</dbReference>
<comment type="caution">
    <text evidence="12">The sequence shown here is derived from an EMBL/GenBank/DDBJ whole genome shotgun (WGS) entry which is preliminary data.</text>
</comment>
<dbReference type="GO" id="GO:0051301">
    <property type="term" value="P:cell division"/>
    <property type="evidence" value="ECO:0007669"/>
    <property type="project" value="UniProtKB-UniRule"/>
</dbReference>
<gene>
    <name evidence="12" type="ORF">PhCBS80983_g04258</name>
</gene>